<dbReference type="EMBL" id="WACR01000006">
    <property type="protein sequence ID" value="KAB1064056.1"/>
    <property type="molecule type" value="Genomic_DNA"/>
</dbReference>
<dbReference type="InterPro" id="IPR002731">
    <property type="entry name" value="ATPase_BadF"/>
</dbReference>
<dbReference type="GO" id="GO:0045127">
    <property type="term" value="F:N-acetylglucosamine kinase activity"/>
    <property type="evidence" value="ECO:0007669"/>
    <property type="project" value="InterPro"/>
</dbReference>
<dbReference type="Proteomes" id="UP000435357">
    <property type="component" value="Unassembled WGS sequence"/>
</dbReference>
<evidence type="ECO:0000313" key="2">
    <source>
        <dbReference type="EMBL" id="KAB1064056.1"/>
    </source>
</evidence>
<dbReference type="InterPro" id="IPR039758">
    <property type="entry name" value="NAGK-like"/>
</dbReference>
<dbReference type="PANTHER" id="PTHR12862:SF0">
    <property type="entry name" value="N-ACETYL-D-GLUCOSAMINE KINASE"/>
    <property type="match status" value="1"/>
</dbReference>
<keyword evidence="3" id="KW-1185">Reference proteome</keyword>
<organism evidence="2 3">
    <name type="scientific">Salibacter halophilus</name>
    <dbReference type="NCBI Taxonomy" id="1803916"/>
    <lineage>
        <taxon>Bacteria</taxon>
        <taxon>Pseudomonadati</taxon>
        <taxon>Bacteroidota</taxon>
        <taxon>Flavobacteriia</taxon>
        <taxon>Flavobacteriales</taxon>
        <taxon>Salibacteraceae</taxon>
        <taxon>Salibacter</taxon>
    </lineage>
</organism>
<dbReference type="Pfam" id="PF01869">
    <property type="entry name" value="BcrAD_BadFG"/>
    <property type="match status" value="1"/>
</dbReference>
<evidence type="ECO:0000313" key="3">
    <source>
        <dbReference type="Proteomes" id="UP000435357"/>
    </source>
</evidence>
<dbReference type="AlphaFoldDB" id="A0A6N6M7K8"/>
<sequence length="281" mass="31276">MGKIAVVDSGSTKSDWVVFDDNTEERYVSEGMNPRVRTLIELQDIGKKAIPREIAENVSEIYFYGTACSAKENIKKVESALQSVFRNAGKVVVDHDLMGAARATCGSDRGITVILGTGSNSCLFDGNQIVDNVKSLGYYMGDEGSATHIAKLLVQGYFYREMPRAEKAAFEKFTDTQSLIERVYASSKPNFELAMLAGFVAQQDGSEYVQSIVKSSFEEFVSRQLGHYKNFSSSVRSIGSVAFYNRKILSEVLNEYGFQLDKAVQKPIDELVKYHRNEANQ</sequence>
<gene>
    <name evidence="2" type="ORF">F3059_08450</name>
</gene>
<name>A0A6N6M7K8_9FLAO</name>
<protein>
    <recommendedName>
        <fullName evidence="1">ATPase BadF/BadG/BcrA/BcrD type domain-containing protein</fullName>
    </recommendedName>
</protein>
<proteinExistence type="predicted"/>
<dbReference type="CDD" id="cd24079">
    <property type="entry name" value="ASKHA_NBD_PG1100-like"/>
    <property type="match status" value="1"/>
</dbReference>
<dbReference type="RefSeq" id="WP_151168184.1">
    <property type="nucleotide sequence ID" value="NZ_WACR01000006.1"/>
</dbReference>
<comment type="caution">
    <text evidence="2">The sequence shown here is derived from an EMBL/GenBank/DDBJ whole genome shotgun (WGS) entry which is preliminary data.</text>
</comment>
<dbReference type="SUPFAM" id="SSF53067">
    <property type="entry name" value="Actin-like ATPase domain"/>
    <property type="match status" value="2"/>
</dbReference>
<dbReference type="InterPro" id="IPR043129">
    <property type="entry name" value="ATPase_NBD"/>
</dbReference>
<dbReference type="Gene3D" id="3.30.420.40">
    <property type="match status" value="2"/>
</dbReference>
<reference evidence="2 3" key="1">
    <citation type="submission" date="2019-09" db="EMBL/GenBank/DDBJ databases">
        <title>Genomes of Cryomorphaceae.</title>
        <authorList>
            <person name="Bowman J.P."/>
        </authorList>
    </citation>
    <scope>NUCLEOTIDE SEQUENCE [LARGE SCALE GENOMIC DNA]</scope>
    <source>
        <strain evidence="2 3">KCTC 52047</strain>
    </source>
</reference>
<dbReference type="OrthoDB" id="871343at2"/>
<feature type="domain" description="ATPase BadF/BadG/BcrA/BcrD type" evidence="1">
    <location>
        <begin position="7"/>
        <end position="218"/>
    </location>
</feature>
<evidence type="ECO:0000259" key="1">
    <source>
        <dbReference type="Pfam" id="PF01869"/>
    </source>
</evidence>
<dbReference type="Gene3D" id="1.10.720.160">
    <property type="match status" value="1"/>
</dbReference>
<dbReference type="PANTHER" id="PTHR12862">
    <property type="entry name" value="BADF TYPE ATPASE DOMAIN-CONTAINING PROTEIN"/>
    <property type="match status" value="1"/>
</dbReference>
<accession>A0A6N6M7K8</accession>